<dbReference type="GO" id="GO:0000727">
    <property type="term" value="P:double-strand break repair via break-induced replication"/>
    <property type="evidence" value="ECO:0007669"/>
    <property type="project" value="TreeGrafter"/>
</dbReference>
<keyword evidence="2 6" id="KW-0235">DNA replication</keyword>
<dbReference type="SUPFAM" id="SSF50249">
    <property type="entry name" value="Nucleic acid-binding proteins"/>
    <property type="match status" value="1"/>
</dbReference>
<keyword evidence="6" id="KW-0547">Nucleotide-binding</keyword>
<dbReference type="Pfam" id="PF14551">
    <property type="entry name" value="MCM_N"/>
    <property type="match status" value="1"/>
</dbReference>
<dbReference type="Gene3D" id="2.20.28.10">
    <property type="match status" value="1"/>
</dbReference>
<dbReference type="EC" id="3.6.4.12" evidence="6"/>
<dbReference type="EMBL" id="UYSU01045011">
    <property type="protein sequence ID" value="VDM05079.1"/>
    <property type="molecule type" value="Genomic_DNA"/>
</dbReference>
<dbReference type="SMART" id="SM00350">
    <property type="entry name" value="MCM"/>
    <property type="match status" value="1"/>
</dbReference>
<comment type="similarity">
    <text evidence="6">Belongs to the MCM family.</text>
</comment>
<keyword evidence="10" id="KW-1185">Reference proteome</keyword>
<comment type="function">
    <text evidence="6">Acts as component of the MCM2-7 complex (MCM complex) which is the replicative helicase essential for 'once per cell cycle' DNA replication initiation and elongation in eukaryotic cells. The active ATPase sites in the MCM2-7 ring are formed through the interaction surfaces of two neighboring subunits such that a critical structure of a conserved arginine finger motif is provided in trans relative to the ATP-binding site of the Walker A box of the adjacent subunit. The six ATPase active sites, however, are likely to contribute differentially to the complex helicase activity.</text>
</comment>
<feature type="domain" description="MCM N-terminal" evidence="7">
    <location>
        <begin position="2"/>
        <end position="73"/>
    </location>
</feature>
<dbReference type="InterPro" id="IPR027925">
    <property type="entry name" value="MCM_N"/>
</dbReference>
<keyword evidence="6" id="KW-0067">ATP-binding</keyword>
<dbReference type="Pfam" id="PF17207">
    <property type="entry name" value="MCM_OB"/>
    <property type="match status" value="1"/>
</dbReference>
<accession>A0A3P7DMW4</accession>
<evidence type="ECO:0000256" key="4">
    <source>
        <dbReference type="ARBA" id="ARBA00022806"/>
    </source>
</evidence>
<evidence type="ECO:0000256" key="3">
    <source>
        <dbReference type="ARBA" id="ARBA00022801"/>
    </source>
</evidence>
<name>A0A3P7DMW4_SCHSO</name>
<dbReference type="PANTHER" id="PTHR11630:SF46">
    <property type="entry name" value="DNA REPLICATION LICENSING FACTOR MCM3-RELATED"/>
    <property type="match status" value="1"/>
</dbReference>
<dbReference type="Gene3D" id="2.40.50.140">
    <property type="entry name" value="Nucleic acid-binding proteins"/>
    <property type="match status" value="1"/>
</dbReference>
<dbReference type="STRING" id="70667.A0A3P7DMW4"/>
<evidence type="ECO:0000256" key="2">
    <source>
        <dbReference type="ARBA" id="ARBA00022705"/>
    </source>
</evidence>
<sequence>MYKDRIMDMINNQRIRLIVNINDLRRENPKRCAQLMTNSFAELLAFQRALKRCIQNANPEYGQKKTDFLVGFEGRYLLICIVYVFSFGAKHVSPRTLSSALLGHMVCVEGIATKTSIVHPKVVCSVHYCPATKKTIERRYADMSSLDAFPSVGAYPTKDENGNLLETEYGLSLYRDHQTITIQEMPETAPAGQLPRSVDVLVDNDLVDSCKPGDRVQIVGQYRCLPGKKNGYTSASFRTALIANNIQLFTQQSEPTFSDKDIGMMRLISKRHVSLLCA</sequence>
<dbReference type="Gene3D" id="3.30.1640.10">
    <property type="entry name" value="mini-chromosome maintenance (MCM) complex, chain A, domain 1"/>
    <property type="match status" value="1"/>
</dbReference>
<dbReference type="GO" id="GO:0003697">
    <property type="term" value="F:single-stranded DNA binding"/>
    <property type="evidence" value="ECO:0007669"/>
    <property type="project" value="TreeGrafter"/>
</dbReference>
<keyword evidence="6" id="KW-0238">DNA-binding</keyword>
<comment type="subunit">
    <text evidence="6">Component of the MCM2-7 complex.</text>
</comment>
<dbReference type="Proteomes" id="UP000275846">
    <property type="component" value="Unassembled WGS sequence"/>
</dbReference>
<evidence type="ECO:0000256" key="1">
    <source>
        <dbReference type="ARBA" id="ARBA00004123"/>
    </source>
</evidence>
<dbReference type="GO" id="GO:0005524">
    <property type="term" value="F:ATP binding"/>
    <property type="evidence" value="ECO:0007669"/>
    <property type="project" value="UniProtKB-UniRule"/>
</dbReference>
<keyword evidence="5 6" id="KW-0539">Nucleus</keyword>
<dbReference type="InterPro" id="IPR033762">
    <property type="entry name" value="MCM_OB"/>
</dbReference>
<evidence type="ECO:0000256" key="5">
    <source>
        <dbReference type="ARBA" id="ARBA00023242"/>
    </source>
</evidence>
<protein>
    <recommendedName>
        <fullName evidence="6">DNA replication licensing factor MCM3</fullName>
        <ecNumber evidence="6">3.6.4.12</ecNumber>
    </recommendedName>
</protein>
<dbReference type="GO" id="GO:0006271">
    <property type="term" value="P:DNA strand elongation involved in DNA replication"/>
    <property type="evidence" value="ECO:0007669"/>
    <property type="project" value="TreeGrafter"/>
</dbReference>
<dbReference type="GO" id="GO:0042555">
    <property type="term" value="C:MCM complex"/>
    <property type="evidence" value="ECO:0007669"/>
    <property type="project" value="UniProtKB-UniRule"/>
</dbReference>
<organism evidence="9 10">
    <name type="scientific">Schistocephalus solidus</name>
    <name type="common">Tapeworm</name>
    <dbReference type="NCBI Taxonomy" id="70667"/>
    <lineage>
        <taxon>Eukaryota</taxon>
        <taxon>Metazoa</taxon>
        <taxon>Spiralia</taxon>
        <taxon>Lophotrochozoa</taxon>
        <taxon>Platyhelminthes</taxon>
        <taxon>Cestoda</taxon>
        <taxon>Eucestoda</taxon>
        <taxon>Diphyllobothriidea</taxon>
        <taxon>Diphyllobothriidae</taxon>
        <taxon>Schistocephalus</taxon>
    </lineage>
</organism>
<proteinExistence type="inferred from homology"/>
<dbReference type="OrthoDB" id="1882346at2759"/>
<keyword evidence="4 6" id="KW-0347">Helicase</keyword>
<reference evidence="9 10" key="1">
    <citation type="submission" date="2018-11" db="EMBL/GenBank/DDBJ databases">
        <authorList>
            <consortium name="Pathogen Informatics"/>
        </authorList>
    </citation>
    <scope>NUCLEOTIDE SEQUENCE [LARGE SCALE GENOMIC DNA]</scope>
    <source>
        <strain evidence="9 10">NST_G2</strain>
    </source>
</reference>
<evidence type="ECO:0000313" key="9">
    <source>
        <dbReference type="EMBL" id="VDM05079.1"/>
    </source>
</evidence>
<dbReference type="AlphaFoldDB" id="A0A3P7DMW4"/>
<comment type="catalytic activity">
    <reaction evidence="6">
        <text>ATP + H2O = ADP + phosphate + H(+)</text>
        <dbReference type="Rhea" id="RHEA:13065"/>
        <dbReference type="ChEBI" id="CHEBI:15377"/>
        <dbReference type="ChEBI" id="CHEBI:15378"/>
        <dbReference type="ChEBI" id="CHEBI:30616"/>
        <dbReference type="ChEBI" id="CHEBI:43474"/>
        <dbReference type="ChEBI" id="CHEBI:456216"/>
        <dbReference type="EC" id="3.6.4.12"/>
    </reaction>
</comment>
<gene>
    <name evidence="9" type="ORF">SSLN_LOCUS18693</name>
</gene>
<dbReference type="PANTHER" id="PTHR11630">
    <property type="entry name" value="DNA REPLICATION LICENSING FACTOR MCM FAMILY MEMBER"/>
    <property type="match status" value="1"/>
</dbReference>
<dbReference type="PRINTS" id="PR01659">
    <property type="entry name" value="MCMPROTEIN3"/>
</dbReference>
<dbReference type="GO" id="GO:1902975">
    <property type="term" value="P:mitotic DNA replication initiation"/>
    <property type="evidence" value="ECO:0007669"/>
    <property type="project" value="TreeGrafter"/>
</dbReference>
<evidence type="ECO:0000313" key="10">
    <source>
        <dbReference type="Proteomes" id="UP000275846"/>
    </source>
</evidence>
<dbReference type="GO" id="GO:0016787">
    <property type="term" value="F:hydrolase activity"/>
    <property type="evidence" value="ECO:0007669"/>
    <property type="project" value="UniProtKB-KW"/>
</dbReference>
<dbReference type="InterPro" id="IPR008046">
    <property type="entry name" value="Mcm3"/>
</dbReference>
<keyword evidence="3 6" id="KW-0378">Hydrolase</keyword>
<dbReference type="GO" id="GO:0005634">
    <property type="term" value="C:nucleus"/>
    <property type="evidence" value="ECO:0007669"/>
    <property type="project" value="UniProtKB-SubCell"/>
</dbReference>
<comment type="subcellular location">
    <subcellularLocation>
        <location evidence="1 6">Nucleus</location>
    </subcellularLocation>
</comment>
<dbReference type="InterPro" id="IPR012340">
    <property type="entry name" value="NA-bd_OB-fold"/>
</dbReference>
<evidence type="ECO:0000259" key="8">
    <source>
        <dbReference type="Pfam" id="PF17207"/>
    </source>
</evidence>
<evidence type="ECO:0000259" key="7">
    <source>
        <dbReference type="Pfam" id="PF14551"/>
    </source>
</evidence>
<evidence type="ECO:0000256" key="6">
    <source>
        <dbReference type="RuleBase" id="RU368061"/>
    </source>
</evidence>
<dbReference type="GO" id="GO:0017116">
    <property type="term" value="F:single-stranded DNA helicase activity"/>
    <property type="evidence" value="ECO:0007669"/>
    <property type="project" value="TreeGrafter"/>
</dbReference>
<dbReference type="InterPro" id="IPR031327">
    <property type="entry name" value="MCM"/>
</dbReference>
<feature type="domain" description="MCM OB" evidence="8">
    <location>
        <begin position="95"/>
        <end position="225"/>
    </location>
</feature>